<gene>
    <name evidence="2" type="ORF">SBF1_620003</name>
</gene>
<proteinExistence type="predicted"/>
<evidence type="ECO:0000313" key="3">
    <source>
        <dbReference type="Proteomes" id="UP000238916"/>
    </source>
</evidence>
<name>A0A2U3LLY2_9FIRM</name>
<evidence type="ECO:0000313" key="2">
    <source>
        <dbReference type="EMBL" id="SPF52880.1"/>
    </source>
</evidence>
<protein>
    <recommendedName>
        <fullName evidence="4">Virulence-related protein</fullName>
    </recommendedName>
</protein>
<reference evidence="3" key="1">
    <citation type="submission" date="2018-02" db="EMBL/GenBank/DDBJ databases">
        <authorList>
            <person name="Hausmann B."/>
        </authorList>
    </citation>
    <scope>NUCLEOTIDE SEQUENCE [LARGE SCALE GENOMIC DNA]</scope>
    <source>
        <strain evidence="3">Peat soil MAG SbF1</strain>
    </source>
</reference>
<sequence length="283" mass="31421">MQIMTNDSLRISFKVTGLERKQVASVIADVIGEQTKYAGAPSFNYNIGGWTIDKQGIVTTPEVGIAEEHVTLRMVLDALNNAGAKAEGNLTITLPMAEHTGNTLRNLVNLIWSKQNLIRKALDWQTSIVPESLVKVINDIPIDSLEEFARVVNNAIEAGQIEGDSDLDLDMADKIIRFSFFNASLDAEEVHAFGILCWQLNEQAMKQKFSSIKQKESANERYSMRCYLLKLGFIGEKYKAARKILLARLDGDSAFRTPEAKQVAEAKRKPCTPEALAEGSENE</sequence>
<dbReference type="EMBL" id="OMOF01000579">
    <property type="protein sequence ID" value="SPF52880.1"/>
    <property type="molecule type" value="Genomic_DNA"/>
</dbReference>
<feature type="region of interest" description="Disordered" evidence="1">
    <location>
        <begin position="258"/>
        <end position="283"/>
    </location>
</feature>
<dbReference type="Proteomes" id="UP000238916">
    <property type="component" value="Unassembled WGS sequence"/>
</dbReference>
<feature type="compositionally biased region" description="Basic and acidic residues" evidence="1">
    <location>
        <begin position="258"/>
        <end position="268"/>
    </location>
</feature>
<evidence type="ECO:0000256" key="1">
    <source>
        <dbReference type="SAM" id="MobiDB-lite"/>
    </source>
</evidence>
<evidence type="ECO:0008006" key="4">
    <source>
        <dbReference type="Google" id="ProtNLM"/>
    </source>
</evidence>
<organism evidence="2 3">
    <name type="scientific">Candidatus Desulfosporosinus infrequens</name>
    <dbReference type="NCBI Taxonomy" id="2043169"/>
    <lineage>
        <taxon>Bacteria</taxon>
        <taxon>Bacillati</taxon>
        <taxon>Bacillota</taxon>
        <taxon>Clostridia</taxon>
        <taxon>Eubacteriales</taxon>
        <taxon>Desulfitobacteriaceae</taxon>
        <taxon>Desulfosporosinus</taxon>
    </lineage>
</organism>
<accession>A0A2U3LLY2</accession>
<dbReference type="AlphaFoldDB" id="A0A2U3LLY2"/>